<accession>Q9PLE2</accession>
<dbReference type="Proteomes" id="UP000000800">
    <property type="component" value="Chromosome"/>
</dbReference>
<proteinExistence type="predicted"/>
<evidence type="ECO:0000313" key="1">
    <source>
        <dbReference type="EMBL" id="AAF39038.1"/>
    </source>
</evidence>
<evidence type="ECO:0000313" key="2">
    <source>
        <dbReference type="Proteomes" id="UP000000800"/>
    </source>
</evidence>
<protein>
    <submittedName>
        <fullName evidence="1">Uncharacterized protein</fullName>
    </submittedName>
</protein>
<gene>
    <name evidence="1" type="ordered locus">TC_0162</name>
</gene>
<sequence>MCYFQIKGRENTDVFSFYFGERKLLILSLQNFSSLM</sequence>
<name>Q9PLE2_CHLMU</name>
<keyword evidence="2" id="KW-1185">Reference proteome</keyword>
<dbReference type="KEGG" id="cmu:TC_0162"/>
<organism evidence="1 2">
    <name type="scientific">Chlamydia muridarum (strain MoPn / Nigg)</name>
    <dbReference type="NCBI Taxonomy" id="243161"/>
    <lineage>
        <taxon>Bacteria</taxon>
        <taxon>Pseudomonadati</taxon>
        <taxon>Chlamydiota</taxon>
        <taxon>Chlamydiia</taxon>
        <taxon>Chlamydiales</taxon>
        <taxon>Chlamydiaceae</taxon>
        <taxon>Chlamydia/Chlamydophila group</taxon>
        <taxon>Chlamydia</taxon>
    </lineage>
</organism>
<dbReference type="EMBL" id="AE002160">
    <property type="protein sequence ID" value="AAF39038.1"/>
    <property type="molecule type" value="Genomic_DNA"/>
</dbReference>
<reference evidence="1 2" key="1">
    <citation type="journal article" date="2000" name="Nucleic Acids Res.">
        <title>Genome sequences of Chlamydia trachomatis MoPn and Chlamydia pneumoniae AR39.</title>
        <authorList>
            <person name="Read T.D."/>
            <person name="Brunham R.C."/>
            <person name="Shen C."/>
            <person name="Gill S.R."/>
            <person name="Heidelberg J.F."/>
            <person name="White O."/>
            <person name="Hickey E.K."/>
            <person name="Peterson J.D."/>
            <person name="Utterback T.R."/>
            <person name="Berry K.J."/>
            <person name="Bass S."/>
            <person name="Linher K.D."/>
            <person name="Weidman J.F."/>
            <person name="Khouri H.M."/>
            <person name="Craven B."/>
            <person name="Bowman C."/>
            <person name="Dodson R.J."/>
            <person name="Gwinn M.L."/>
            <person name="Nelson W.C."/>
            <person name="DeBoy R.T."/>
            <person name="Kolonay J.F."/>
            <person name="McClarty G."/>
            <person name="Salzberg S.L."/>
            <person name="Eisen J.A."/>
            <person name="Fraser C.M."/>
        </authorList>
    </citation>
    <scope>NUCLEOTIDE SEQUENCE [LARGE SCALE GENOMIC DNA]</scope>
    <source>
        <strain evidence="2">MoPn / Nigg</strain>
    </source>
</reference>
<dbReference type="PIR" id="G81734">
    <property type="entry name" value="G81734"/>
</dbReference>
<dbReference type="HOGENOM" id="CLU_3355274_0_0_0"/>
<dbReference type="AlphaFoldDB" id="Q9PLE2"/>